<feature type="compositionally biased region" description="Basic and acidic residues" evidence="1">
    <location>
        <begin position="250"/>
        <end position="269"/>
    </location>
</feature>
<accession>A0A8T0CJU1</accession>
<protein>
    <submittedName>
        <fullName evidence="2">Uncharacterized protein</fullName>
    </submittedName>
</protein>
<evidence type="ECO:0000256" key="1">
    <source>
        <dbReference type="SAM" id="MobiDB-lite"/>
    </source>
</evidence>
<feature type="compositionally biased region" description="Basic and acidic residues" evidence="1">
    <location>
        <begin position="374"/>
        <end position="385"/>
    </location>
</feature>
<reference evidence="2" key="1">
    <citation type="submission" date="2020-05" db="EMBL/GenBank/DDBJ databases">
        <title>WGS assembly of Corymbia citriodora subspecies variegata.</title>
        <authorList>
            <person name="Barry K."/>
            <person name="Hundley H."/>
            <person name="Shu S."/>
            <person name="Jenkins J."/>
            <person name="Grimwood J."/>
            <person name="Baten A."/>
        </authorList>
    </citation>
    <scope>NUCLEOTIDE SEQUENCE</scope>
    <source>
        <strain evidence="2">CV2-018</strain>
    </source>
</reference>
<keyword evidence="3" id="KW-1185">Reference proteome</keyword>
<feature type="compositionally biased region" description="Polar residues" evidence="1">
    <location>
        <begin position="165"/>
        <end position="184"/>
    </location>
</feature>
<name>A0A8T0CJU1_CORYI</name>
<feature type="non-terminal residue" evidence="2">
    <location>
        <position position="496"/>
    </location>
</feature>
<evidence type="ECO:0000313" key="3">
    <source>
        <dbReference type="Proteomes" id="UP000806378"/>
    </source>
</evidence>
<feature type="compositionally biased region" description="Basic and acidic residues" evidence="1">
    <location>
        <begin position="325"/>
        <end position="343"/>
    </location>
</feature>
<dbReference type="EMBL" id="MU095855">
    <property type="protein sequence ID" value="KAF7846065.1"/>
    <property type="molecule type" value="Genomic_DNA"/>
</dbReference>
<feature type="compositionally biased region" description="Basic residues" evidence="1">
    <location>
        <begin position="399"/>
        <end position="411"/>
    </location>
</feature>
<feature type="compositionally biased region" description="Basic and acidic residues" evidence="1">
    <location>
        <begin position="147"/>
        <end position="163"/>
    </location>
</feature>
<feature type="compositionally biased region" description="Polar residues" evidence="1">
    <location>
        <begin position="289"/>
        <end position="303"/>
    </location>
</feature>
<feature type="compositionally biased region" description="Basic residues" evidence="1">
    <location>
        <begin position="80"/>
        <end position="89"/>
    </location>
</feature>
<dbReference type="Proteomes" id="UP000806378">
    <property type="component" value="Unassembled WGS sequence"/>
</dbReference>
<gene>
    <name evidence="2" type="ORF">BT93_L5331</name>
</gene>
<sequence>MPPECSLPNQTQVYASEDVWGLPAKKKGKKGKRAVESFEEPLPEKDVPRAGYDLPTDVPLPETPQVEAAEDEWPIEPTKRGKKGKKGRKNAFVAFLEDDRTEKELDEPESVPLPETPQVEYQQTDDQPMEDVHAALNEEGSAHKRQVHTDQDQADSLDRHLSDHPQLSKSAQDQFPDAQKTTMSPVAEALDKIPGGFQQPKGESRSVEADTTDTGMAESSNRDTESLPPPNQVTETAEVEADESFWPLITKEKGSKKAKKITESAKDAPNRSISQRSDHDPTADAVMSSKANATDETSPTLEETPTIHMPGAFVDEDDMTAAAVEIREHGKQPEFGKMSDHVDPSSVALPETPAPGTDERKFQQQDEPSGSQSREVDADTTRTAELDDANPQDEWAMTSKKKSKKVKKSRKSTALMAELEPASIELPQTPAVEAEETEPQQFQEYNDYQDRDEEQEMDAEPQEDVATERDTVTLPVEPVVADDEWAIPTKKSKKNG</sequence>
<evidence type="ECO:0000313" key="2">
    <source>
        <dbReference type="EMBL" id="KAF7846065.1"/>
    </source>
</evidence>
<dbReference type="AlphaFoldDB" id="A0A8T0CJU1"/>
<dbReference type="Gramene" id="rna-gnl|WGS:JABURB|Cocit.L5331.1">
    <property type="protein sequence ID" value="cds-KAF7846065.1"/>
    <property type="gene ID" value="gene-BT93_L5331"/>
</dbReference>
<feature type="compositionally biased region" description="Acidic residues" evidence="1">
    <location>
        <begin position="450"/>
        <end position="465"/>
    </location>
</feature>
<proteinExistence type="predicted"/>
<feature type="region of interest" description="Disordered" evidence="1">
    <location>
        <begin position="22"/>
        <end position="476"/>
    </location>
</feature>
<comment type="caution">
    <text evidence="2">The sequence shown here is derived from an EMBL/GenBank/DDBJ whole genome shotgun (WGS) entry which is preliminary data.</text>
</comment>
<organism evidence="2 3">
    <name type="scientific">Corymbia citriodora subsp. variegata</name>
    <dbReference type="NCBI Taxonomy" id="360336"/>
    <lineage>
        <taxon>Eukaryota</taxon>
        <taxon>Viridiplantae</taxon>
        <taxon>Streptophyta</taxon>
        <taxon>Embryophyta</taxon>
        <taxon>Tracheophyta</taxon>
        <taxon>Spermatophyta</taxon>
        <taxon>Magnoliopsida</taxon>
        <taxon>eudicotyledons</taxon>
        <taxon>Gunneridae</taxon>
        <taxon>Pentapetalae</taxon>
        <taxon>rosids</taxon>
        <taxon>malvids</taxon>
        <taxon>Myrtales</taxon>
        <taxon>Myrtaceae</taxon>
        <taxon>Myrtoideae</taxon>
        <taxon>Eucalypteae</taxon>
        <taxon>Corymbia</taxon>
    </lineage>
</organism>